<reference evidence="1" key="1">
    <citation type="submission" date="2021-06" db="EMBL/GenBank/DDBJ databases">
        <authorList>
            <person name="Kallberg Y."/>
            <person name="Tangrot J."/>
            <person name="Rosling A."/>
        </authorList>
    </citation>
    <scope>NUCLEOTIDE SEQUENCE</scope>
    <source>
        <strain evidence="1">CL356</strain>
    </source>
</reference>
<proteinExistence type="predicted"/>
<dbReference type="EMBL" id="CAJVPT010001075">
    <property type="protein sequence ID" value="CAG8456262.1"/>
    <property type="molecule type" value="Genomic_DNA"/>
</dbReference>
<evidence type="ECO:0000313" key="2">
    <source>
        <dbReference type="Proteomes" id="UP000789525"/>
    </source>
</evidence>
<comment type="caution">
    <text evidence="1">The sequence shown here is derived from an EMBL/GenBank/DDBJ whole genome shotgun (WGS) entry which is preliminary data.</text>
</comment>
<keyword evidence="2" id="KW-1185">Reference proteome</keyword>
<dbReference type="Proteomes" id="UP000789525">
    <property type="component" value="Unassembled WGS sequence"/>
</dbReference>
<accession>A0ACA9K8E6</accession>
<sequence>MSPSILNKFDASLINTLHGRKYSINVSGARRKLLFYWGSVGSNINTRGTAFEVSTSPRLIDFGELVKTRIRLDEDKDTSVTHIASGWAHSLIAFKSSESKITKVFSLGLNSFGQLGHGAISDKYFCDGPVEGLPQVYKVVCGFDHTILLTENDNLYSMGWGADGQLGLGNGNTLDRSVPSLIPKFHSSPIRKIASTADFTFALLDNGQLWSWGNSEYGQCMTGKKVNKILEPRRVLVEHKIVDVGAGGSFGAYVTDAGEVYTCGYGALGLGDRTIDSLRPTRIPDLNNIQKIYCAADYTAAISASGELFTWGSGSPSGRLGLGHMKNQFLPMKVMFPQDVIVEQVACGTNHAIALCIER</sequence>
<organism evidence="1 2">
    <name type="scientific">Acaulospora colombiana</name>
    <dbReference type="NCBI Taxonomy" id="27376"/>
    <lineage>
        <taxon>Eukaryota</taxon>
        <taxon>Fungi</taxon>
        <taxon>Fungi incertae sedis</taxon>
        <taxon>Mucoromycota</taxon>
        <taxon>Glomeromycotina</taxon>
        <taxon>Glomeromycetes</taxon>
        <taxon>Diversisporales</taxon>
        <taxon>Acaulosporaceae</taxon>
        <taxon>Acaulospora</taxon>
    </lineage>
</organism>
<evidence type="ECO:0000313" key="1">
    <source>
        <dbReference type="EMBL" id="CAG8456262.1"/>
    </source>
</evidence>
<gene>
    <name evidence="1" type="ORF">ACOLOM_LOCUS975</name>
</gene>
<name>A0ACA9K8E6_9GLOM</name>
<protein>
    <submittedName>
        <fullName evidence="1">3231_t:CDS:1</fullName>
    </submittedName>
</protein>